<reference evidence="2" key="1">
    <citation type="submission" date="2022-09" db="EMBL/GenBank/DDBJ databases">
        <title>Intensive care unit water sources are persistently colonized with multi-drug resistant bacteria and are the site of extensive horizontal gene transfer of antibiotic resistance genes.</title>
        <authorList>
            <person name="Diorio-Toth L."/>
        </authorList>
    </citation>
    <scope>NUCLEOTIDE SEQUENCE</scope>
    <source>
        <strain evidence="2">GD04005</strain>
    </source>
</reference>
<dbReference type="RefSeq" id="WP_202740491.1">
    <property type="nucleotide sequence ID" value="NZ_DALZFD010000037.1"/>
</dbReference>
<protein>
    <submittedName>
        <fullName evidence="2">Uncharacterized protein</fullName>
    </submittedName>
</protein>
<dbReference type="AlphaFoldDB" id="A0AA42LAB2"/>
<accession>A0AA42LAB2</accession>
<proteinExistence type="predicted"/>
<feature type="transmembrane region" description="Helical" evidence="1">
    <location>
        <begin position="12"/>
        <end position="31"/>
    </location>
</feature>
<name>A0AA42LAB2_9GAMM</name>
<evidence type="ECO:0000313" key="2">
    <source>
        <dbReference type="EMBL" id="MDH0563904.1"/>
    </source>
</evidence>
<feature type="transmembrane region" description="Helical" evidence="1">
    <location>
        <begin position="37"/>
        <end position="55"/>
    </location>
</feature>
<keyword evidence="1" id="KW-0472">Membrane</keyword>
<evidence type="ECO:0000256" key="1">
    <source>
        <dbReference type="SAM" id="Phobius"/>
    </source>
</evidence>
<dbReference type="Proteomes" id="UP001159329">
    <property type="component" value="Unassembled WGS sequence"/>
</dbReference>
<organism evidence="2 3">
    <name type="scientific">Acinetobacter courvalinii</name>
    <dbReference type="NCBI Taxonomy" id="280147"/>
    <lineage>
        <taxon>Bacteria</taxon>
        <taxon>Pseudomonadati</taxon>
        <taxon>Pseudomonadota</taxon>
        <taxon>Gammaproteobacteria</taxon>
        <taxon>Moraxellales</taxon>
        <taxon>Moraxellaceae</taxon>
        <taxon>Acinetobacter</taxon>
    </lineage>
</organism>
<keyword evidence="1" id="KW-0812">Transmembrane</keyword>
<sequence length="131" mass="15611">MSTADRVFELQYSRFSMVLQLFMLLLIVSLTYSLLSLAVWLGSCFILALSWLLFLQQPRLKRFEHLDQQAWSFEFYDSSLPIQTRSITRIIDHQAYIVLCFSDPKHKNFIIWWDQLSFLQWKSLKLQAKLG</sequence>
<evidence type="ECO:0000313" key="3">
    <source>
        <dbReference type="Proteomes" id="UP001159329"/>
    </source>
</evidence>
<gene>
    <name evidence="2" type="ORF">N7644_09425</name>
</gene>
<comment type="caution">
    <text evidence="2">The sequence shown here is derived from an EMBL/GenBank/DDBJ whole genome shotgun (WGS) entry which is preliminary data.</text>
</comment>
<keyword evidence="1" id="KW-1133">Transmembrane helix</keyword>
<dbReference type="EMBL" id="JAOEEO010000002">
    <property type="protein sequence ID" value="MDH0563904.1"/>
    <property type="molecule type" value="Genomic_DNA"/>
</dbReference>